<organism evidence="1">
    <name type="scientific">Arundo donax</name>
    <name type="common">Giant reed</name>
    <name type="synonym">Donax arundinaceus</name>
    <dbReference type="NCBI Taxonomy" id="35708"/>
    <lineage>
        <taxon>Eukaryota</taxon>
        <taxon>Viridiplantae</taxon>
        <taxon>Streptophyta</taxon>
        <taxon>Embryophyta</taxon>
        <taxon>Tracheophyta</taxon>
        <taxon>Spermatophyta</taxon>
        <taxon>Magnoliopsida</taxon>
        <taxon>Liliopsida</taxon>
        <taxon>Poales</taxon>
        <taxon>Poaceae</taxon>
        <taxon>PACMAD clade</taxon>
        <taxon>Arundinoideae</taxon>
        <taxon>Arundineae</taxon>
        <taxon>Arundo</taxon>
    </lineage>
</organism>
<evidence type="ECO:0000313" key="1">
    <source>
        <dbReference type="EMBL" id="JAD63815.1"/>
    </source>
</evidence>
<reference evidence="1" key="1">
    <citation type="submission" date="2014-09" db="EMBL/GenBank/DDBJ databases">
        <authorList>
            <person name="Magalhaes I.L.F."/>
            <person name="Oliveira U."/>
            <person name="Santos F.R."/>
            <person name="Vidigal T.H.D.A."/>
            <person name="Brescovit A.D."/>
            <person name="Santos A.J."/>
        </authorList>
    </citation>
    <scope>NUCLEOTIDE SEQUENCE</scope>
    <source>
        <tissue evidence="1">Shoot tissue taken approximately 20 cm above the soil surface</tissue>
    </source>
</reference>
<dbReference type="EMBL" id="GBRH01234080">
    <property type="protein sequence ID" value="JAD63815.1"/>
    <property type="molecule type" value="Transcribed_RNA"/>
</dbReference>
<dbReference type="AlphaFoldDB" id="A0A0A9BRP5"/>
<proteinExistence type="predicted"/>
<name>A0A0A9BRP5_ARUDO</name>
<protein>
    <submittedName>
        <fullName evidence="1">Uncharacterized protein</fullName>
    </submittedName>
</protein>
<sequence length="36" mass="4268">MDPTRNILWLDLPIFLENQFIVHPTRLQKVLGFSSQ</sequence>
<reference evidence="1" key="2">
    <citation type="journal article" date="2015" name="Data Brief">
        <title>Shoot transcriptome of the giant reed, Arundo donax.</title>
        <authorList>
            <person name="Barrero R.A."/>
            <person name="Guerrero F.D."/>
            <person name="Moolhuijzen P."/>
            <person name="Goolsby J.A."/>
            <person name="Tidwell J."/>
            <person name="Bellgard S.E."/>
            <person name="Bellgard M.I."/>
        </authorList>
    </citation>
    <scope>NUCLEOTIDE SEQUENCE</scope>
    <source>
        <tissue evidence="1">Shoot tissue taken approximately 20 cm above the soil surface</tissue>
    </source>
</reference>
<accession>A0A0A9BRP5</accession>